<evidence type="ECO:0000313" key="2">
    <source>
        <dbReference type="Proteomes" id="UP001157440"/>
    </source>
</evidence>
<evidence type="ECO:0000313" key="1">
    <source>
        <dbReference type="EMBL" id="GLS71341.1"/>
    </source>
</evidence>
<name>A0AA37TKC8_9HYPH</name>
<protein>
    <submittedName>
        <fullName evidence="1">Uncharacterized protein</fullName>
    </submittedName>
</protein>
<comment type="caution">
    <text evidence="1">The sequence shown here is derived from an EMBL/GenBank/DDBJ whole genome shotgun (WGS) entry which is preliminary data.</text>
</comment>
<organism evidence="1 2">
    <name type="scientific">Methylobacterium tardum</name>
    <dbReference type="NCBI Taxonomy" id="374432"/>
    <lineage>
        <taxon>Bacteria</taxon>
        <taxon>Pseudomonadati</taxon>
        <taxon>Pseudomonadota</taxon>
        <taxon>Alphaproteobacteria</taxon>
        <taxon>Hyphomicrobiales</taxon>
        <taxon>Methylobacteriaceae</taxon>
        <taxon>Methylobacterium</taxon>
    </lineage>
</organism>
<dbReference type="Proteomes" id="UP001157440">
    <property type="component" value="Unassembled WGS sequence"/>
</dbReference>
<dbReference type="AlphaFoldDB" id="A0AA37TKC8"/>
<keyword evidence="2" id="KW-1185">Reference proteome</keyword>
<dbReference type="RefSeq" id="WP_238194251.1">
    <property type="nucleotide sequence ID" value="NZ_BPQZ01000001.1"/>
</dbReference>
<gene>
    <name evidence="1" type="ORF">GCM10007890_33540</name>
</gene>
<sequence>MSFRDAIVTDTHGAAALLGWPVSRVEAELRAGKLPGRQVSGKAARMFLGEAMRLQTAIEIGGAGGRHMREFPVPGSPTTKAYRWAVVLPGEGSYELDCLRAGPEGEHLIDRDDYAPEEDL</sequence>
<proteinExistence type="predicted"/>
<accession>A0AA37TKC8</accession>
<dbReference type="EMBL" id="BSPL01000017">
    <property type="protein sequence ID" value="GLS71341.1"/>
    <property type="molecule type" value="Genomic_DNA"/>
</dbReference>
<reference evidence="2" key="1">
    <citation type="journal article" date="2019" name="Int. J. Syst. Evol. Microbiol.">
        <title>The Global Catalogue of Microorganisms (GCM) 10K type strain sequencing project: providing services to taxonomists for standard genome sequencing and annotation.</title>
        <authorList>
            <consortium name="The Broad Institute Genomics Platform"/>
            <consortium name="The Broad Institute Genome Sequencing Center for Infectious Disease"/>
            <person name="Wu L."/>
            <person name="Ma J."/>
        </authorList>
    </citation>
    <scope>NUCLEOTIDE SEQUENCE [LARGE SCALE GENOMIC DNA]</scope>
    <source>
        <strain evidence="2">NBRC 103632</strain>
    </source>
</reference>